<reference evidence="4 5" key="1">
    <citation type="submission" date="2018-03" db="EMBL/GenBank/DDBJ databases">
        <title>Genomic Encyclopedia of Type Strains, Phase III (KMG-III): the genomes of soil and plant-associated and newly described type strains.</title>
        <authorList>
            <person name="Whitman W."/>
        </authorList>
    </citation>
    <scope>NUCLEOTIDE SEQUENCE [LARGE SCALE GENOMIC DNA]</scope>
    <source>
        <strain evidence="4 5">CGMCC 1.12700</strain>
    </source>
</reference>
<dbReference type="InterPro" id="IPR001789">
    <property type="entry name" value="Sig_transdc_resp-reg_receiver"/>
</dbReference>
<dbReference type="AlphaFoldDB" id="A0A2P8D086"/>
<evidence type="ECO:0000259" key="2">
    <source>
        <dbReference type="PROSITE" id="PS50110"/>
    </source>
</evidence>
<dbReference type="SUPFAM" id="SSF52172">
    <property type="entry name" value="CheY-like"/>
    <property type="match status" value="1"/>
</dbReference>
<organism evidence="4 5">
    <name type="scientific">Taibaiella chishuiensis</name>
    <dbReference type="NCBI Taxonomy" id="1434707"/>
    <lineage>
        <taxon>Bacteria</taxon>
        <taxon>Pseudomonadati</taxon>
        <taxon>Bacteroidota</taxon>
        <taxon>Chitinophagia</taxon>
        <taxon>Chitinophagales</taxon>
        <taxon>Chitinophagaceae</taxon>
        <taxon>Taibaiella</taxon>
    </lineage>
</organism>
<dbReference type="PANTHER" id="PTHR37299">
    <property type="entry name" value="TRANSCRIPTIONAL REGULATOR-RELATED"/>
    <property type="match status" value="1"/>
</dbReference>
<name>A0A2P8D086_9BACT</name>
<dbReference type="PROSITE" id="PS50930">
    <property type="entry name" value="HTH_LYTTR"/>
    <property type="match status" value="1"/>
</dbReference>
<proteinExistence type="predicted"/>
<comment type="caution">
    <text evidence="4">The sequence shown here is derived from an EMBL/GenBank/DDBJ whole genome shotgun (WGS) entry which is preliminary data.</text>
</comment>
<dbReference type="GO" id="GO:0003677">
    <property type="term" value="F:DNA binding"/>
    <property type="evidence" value="ECO:0007669"/>
    <property type="project" value="InterPro"/>
</dbReference>
<dbReference type="RefSeq" id="WP_106523906.1">
    <property type="nucleotide sequence ID" value="NZ_PYGD01000007.1"/>
</dbReference>
<gene>
    <name evidence="4" type="ORF">B0I18_10731</name>
</gene>
<evidence type="ECO:0000259" key="3">
    <source>
        <dbReference type="PROSITE" id="PS50930"/>
    </source>
</evidence>
<dbReference type="PROSITE" id="PS50110">
    <property type="entry name" value="RESPONSE_REGULATORY"/>
    <property type="match status" value="1"/>
</dbReference>
<dbReference type="Pfam" id="PF00072">
    <property type="entry name" value="Response_reg"/>
    <property type="match status" value="1"/>
</dbReference>
<accession>A0A2P8D086</accession>
<protein>
    <submittedName>
        <fullName evidence="4">LytTR family two component transcriptional regulator</fullName>
    </submittedName>
</protein>
<dbReference type="InterPro" id="IPR011006">
    <property type="entry name" value="CheY-like_superfamily"/>
</dbReference>
<evidence type="ECO:0000313" key="5">
    <source>
        <dbReference type="Proteomes" id="UP000240572"/>
    </source>
</evidence>
<dbReference type="EMBL" id="PYGD01000007">
    <property type="protein sequence ID" value="PSK90621.1"/>
    <property type="molecule type" value="Genomic_DNA"/>
</dbReference>
<keyword evidence="1" id="KW-0597">Phosphoprotein</keyword>
<dbReference type="OrthoDB" id="2168082at2"/>
<dbReference type="PANTHER" id="PTHR37299:SF1">
    <property type="entry name" value="STAGE 0 SPORULATION PROTEIN A HOMOLOG"/>
    <property type="match status" value="1"/>
</dbReference>
<dbReference type="GO" id="GO:0000156">
    <property type="term" value="F:phosphorelay response regulator activity"/>
    <property type="evidence" value="ECO:0007669"/>
    <property type="project" value="InterPro"/>
</dbReference>
<feature type="modified residue" description="4-aspartylphosphate" evidence="1">
    <location>
        <position position="55"/>
    </location>
</feature>
<dbReference type="SMART" id="SM00448">
    <property type="entry name" value="REC"/>
    <property type="match status" value="1"/>
</dbReference>
<dbReference type="Proteomes" id="UP000240572">
    <property type="component" value="Unassembled WGS sequence"/>
</dbReference>
<feature type="domain" description="HTH LytTR-type" evidence="3">
    <location>
        <begin position="139"/>
        <end position="246"/>
    </location>
</feature>
<dbReference type="InterPro" id="IPR007492">
    <property type="entry name" value="LytTR_DNA-bd_dom"/>
</dbReference>
<dbReference type="SMART" id="SM00850">
    <property type="entry name" value="LytTR"/>
    <property type="match status" value="1"/>
</dbReference>
<evidence type="ECO:0000313" key="4">
    <source>
        <dbReference type="EMBL" id="PSK90621.1"/>
    </source>
</evidence>
<dbReference type="Gene3D" id="2.40.50.1020">
    <property type="entry name" value="LytTr DNA-binding domain"/>
    <property type="match status" value="1"/>
</dbReference>
<sequence>MNIIIIEDEAPAFNRLGKMIKELLPAAAIGPQLDSIKAAQQWFAFNDAPDLLFLDINLADGSSFDLLKLIKIDCPIIFTTAYDQYALEAFKVSSIDYLLKPVKREDLQGAFYKLRQFKGIFKSATAADPGPAKEFKKRFVVRFGEHIKTLNSEDIAYFFSESKATFARLNDGRTFPVDFNLDALEDLLDPALFFRINRQFLISLPAIAEMKTYSKARVIVTLQPQSREQPVVSSERSAQFKHWLDGEL</sequence>
<evidence type="ECO:0000256" key="1">
    <source>
        <dbReference type="PROSITE-ProRule" id="PRU00169"/>
    </source>
</evidence>
<dbReference type="InterPro" id="IPR046947">
    <property type="entry name" value="LytR-like"/>
</dbReference>
<dbReference type="Gene3D" id="3.40.50.2300">
    <property type="match status" value="1"/>
</dbReference>
<dbReference type="Pfam" id="PF04397">
    <property type="entry name" value="LytTR"/>
    <property type="match status" value="1"/>
</dbReference>
<feature type="domain" description="Response regulatory" evidence="2">
    <location>
        <begin position="2"/>
        <end position="115"/>
    </location>
</feature>
<keyword evidence="5" id="KW-1185">Reference proteome</keyword>